<protein>
    <submittedName>
        <fullName evidence="2">Uncharacterized protein</fullName>
    </submittedName>
</protein>
<dbReference type="EMBL" id="NESQ01000037">
    <property type="protein sequence ID" value="PUU81901.1"/>
    <property type="molecule type" value="Genomic_DNA"/>
</dbReference>
<proteinExistence type="predicted"/>
<evidence type="ECO:0000256" key="1">
    <source>
        <dbReference type="SAM" id="MobiDB-lite"/>
    </source>
</evidence>
<dbReference type="Proteomes" id="UP000244722">
    <property type="component" value="Unassembled WGS sequence"/>
</dbReference>
<keyword evidence="3" id="KW-1185">Reference proteome</keyword>
<dbReference type="STRING" id="42251.A0A2T7A2D9"/>
<sequence>MAQSMKTKQIATNTSNLMNTKLNRYSSFNASLILLFYTAQKRTLGEPYPQYREDLGAAARCTRIVEYCAEHDDLANCYLRLLKPFRQAAGDEIDTTSYRTLSGSSESPETSDSSSENGSPESSGGAEISASVNLAFSSPHHPHPPIATPRIPPAIHSTKGLEARPQGSPRKWISGDLHHQYVSHDHSSSSSRNAPPTRKRSCSIQSEESSKRPKLSQQQLEAFLRRVA</sequence>
<evidence type="ECO:0000313" key="2">
    <source>
        <dbReference type="EMBL" id="PUU81901.1"/>
    </source>
</evidence>
<gene>
    <name evidence="2" type="ORF">B9Z19DRAFT_534233</name>
</gene>
<reference evidence="2 3" key="1">
    <citation type="submission" date="2017-04" db="EMBL/GenBank/DDBJ databases">
        <title>Draft genome sequence of Tuber borchii Vittad., a whitish edible truffle.</title>
        <authorList>
            <consortium name="DOE Joint Genome Institute"/>
            <person name="Murat C."/>
            <person name="Kuo A."/>
            <person name="Barry K.W."/>
            <person name="Clum A."/>
            <person name="Dockter R.B."/>
            <person name="Fauchery L."/>
            <person name="Iotti M."/>
            <person name="Kohler A."/>
            <person name="Labutti K."/>
            <person name="Lindquist E.A."/>
            <person name="Lipzen A."/>
            <person name="Ohm R.A."/>
            <person name="Wang M."/>
            <person name="Grigoriev I.V."/>
            <person name="Zambonelli A."/>
            <person name="Martin F.M."/>
        </authorList>
    </citation>
    <scope>NUCLEOTIDE SEQUENCE [LARGE SCALE GENOMIC DNA]</scope>
    <source>
        <strain evidence="2 3">Tbo3840</strain>
    </source>
</reference>
<organism evidence="2 3">
    <name type="scientific">Tuber borchii</name>
    <name type="common">White truffle</name>
    <dbReference type="NCBI Taxonomy" id="42251"/>
    <lineage>
        <taxon>Eukaryota</taxon>
        <taxon>Fungi</taxon>
        <taxon>Dikarya</taxon>
        <taxon>Ascomycota</taxon>
        <taxon>Pezizomycotina</taxon>
        <taxon>Pezizomycetes</taxon>
        <taxon>Pezizales</taxon>
        <taxon>Tuberaceae</taxon>
        <taxon>Tuber</taxon>
    </lineage>
</organism>
<name>A0A2T7A2D9_TUBBO</name>
<feature type="region of interest" description="Disordered" evidence="1">
    <location>
        <begin position="96"/>
        <end position="228"/>
    </location>
</feature>
<feature type="compositionally biased region" description="Basic and acidic residues" evidence="1">
    <location>
        <begin position="176"/>
        <end position="187"/>
    </location>
</feature>
<comment type="caution">
    <text evidence="2">The sequence shown here is derived from an EMBL/GenBank/DDBJ whole genome shotgun (WGS) entry which is preliminary data.</text>
</comment>
<evidence type="ECO:0000313" key="3">
    <source>
        <dbReference type="Proteomes" id="UP000244722"/>
    </source>
</evidence>
<dbReference type="AlphaFoldDB" id="A0A2T7A2D9"/>
<feature type="compositionally biased region" description="Low complexity" evidence="1">
    <location>
        <begin position="102"/>
        <end position="125"/>
    </location>
</feature>
<accession>A0A2T7A2D9</accession>